<dbReference type="GO" id="GO:0000175">
    <property type="term" value="F:3'-5'-RNA exonuclease activity"/>
    <property type="evidence" value="ECO:0007669"/>
    <property type="project" value="TreeGrafter"/>
</dbReference>
<dbReference type="OrthoDB" id="49151at2759"/>
<evidence type="ECO:0000256" key="3">
    <source>
        <dbReference type="ARBA" id="ARBA00023239"/>
    </source>
</evidence>
<evidence type="ECO:0000256" key="5">
    <source>
        <dbReference type="ARBA" id="ARBA00029543"/>
    </source>
</evidence>
<dbReference type="Pfam" id="PF09749">
    <property type="entry name" value="HVSL"/>
    <property type="match status" value="1"/>
</dbReference>
<protein>
    <recommendedName>
        <fullName evidence="5">U6 snRNA phosphodiesterase 1</fullName>
    </recommendedName>
    <alternativeName>
        <fullName evidence="6">3'-5' RNA exonuclease USB1</fullName>
    </alternativeName>
</protein>
<accession>A0A0W4ZET8</accession>
<dbReference type="InterPro" id="IPR027521">
    <property type="entry name" value="Usb1"/>
</dbReference>
<evidence type="ECO:0000256" key="7">
    <source>
        <dbReference type="SAM" id="MobiDB-lite"/>
    </source>
</evidence>
<organism evidence="8 9">
    <name type="scientific">Pneumocystis jirovecii (strain RU7)</name>
    <name type="common">Human pneumocystis pneumonia agent</name>
    <dbReference type="NCBI Taxonomy" id="1408657"/>
    <lineage>
        <taxon>Eukaryota</taxon>
        <taxon>Fungi</taxon>
        <taxon>Dikarya</taxon>
        <taxon>Ascomycota</taxon>
        <taxon>Taphrinomycotina</taxon>
        <taxon>Pneumocystomycetes</taxon>
        <taxon>Pneumocystaceae</taxon>
        <taxon>Pneumocystis</taxon>
    </lineage>
</organism>
<keyword evidence="1" id="KW-0540">Nuclease</keyword>
<dbReference type="VEuPathDB" id="FungiDB:T551_03351"/>
<dbReference type="PANTHER" id="PTHR13522">
    <property type="entry name" value="U6 SNRNA PHOSPHODIESTERASE 1"/>
    <property type="match status" value="1"/>
</dbReference>
<dbReference type="AlphaFoldDB" id="A0A0W4ZET8"/>
<sequence length="230" mass="26485">MKSNENTRLVTYESTDEENEECSSRKKSELPYLFFDLYQVKPMMGDDPVFHEGRKRTYLSVPGNWPSHVYISLVLVESLRGLLKKIYELCILEGIVFTSLLEDDLGIFLPLHISLSKPFMLTTDMIDSFKNTIKTNVVFRSFDIDFSKIAIFTNEDLSRTFLVVIINSGKESNPQFHASIAWCLGRFIMDQTILNRLNNEYSRLLSTHKLHVNEIKVKIGNVIHSIPATL</sequence>
<feature type="compositionally biased region" description="Polar residues" evidence="7">
    <location>
        <begin position="1"/>
        <end position="13"/>
    </location>
</feature>
<evidence type="ECO:0000256" key="2">
    <source>
        <dbReference type="ARBA" id="ARBA00022801"/>
    </source>
</evidence>
<feature type="region of interest" description="Disordered" evidence="7">
    <location>
        <begin position="1"/>
        <end position="24"/>
    </location>
</feature>
<dbReference type="GeneID" id="28941869"/>
<name>A0A0W4ZET8_PNEJ7</name>
<keyword evidence="4" id="KW-0539">Nucleus</keyword>
<gene>
    <name evidence="8" type="ORF">T551_03351</name>
</gene>
<dbReference type="GO" id="GO:0034477">
    <property type="term" value="P:U6 snRNA 3'-end processing"/>
    <property type="evidence" value="ECO:0007669"/>
    <property type="project" value="InterPro"/>
</dbReference>
<evidence type="ECO:0000313" key="8">
    <source>
        <dbReference type="EMBL" id="KTW26889.1"/>
    </source>
</evidence>
<dbReference type="STRING" id="1408657.A0A0W4ZET8"/>
<evidence type="ECO:0000256" key="1">
    <source>
        <dbReference type="ARBA" id="ARBA00022722"/>
    </source>
</evidence>
<evidence type="ECO:0000256" key="6">
    <source>
        <dbReference type="ARBA" id="ARBA00030030"/>
    </source>
</evidence>
<dbReference type="PANTHER" id="PTHR13522:SF3">
    <property type="entry name" value="U6 SNRNA PHOSPHODIESTERASE 1"/>
    <property type="match status" value="1"/>
</dbReference>
<dbReference type="GO" id="GO:0016829">
    <property type="term" value="F:lyase activity"/>
    <property type="evidence" value="ECO:0007669"/>
    <property type="project" value="UniProtKB-KW"/>
</dbReference>
<dbReference type="RefSeq" id="XP_018228220.1">
    <property type="nucleotide sequence ID" value="XM_018375614.1"/>
</dbReference>
<reference evidence="9" key="1">
    <citation type="journal article" date="2016" name="Nat. Commun.">
        <title>Genome analysis of three Pneumocystis species reveals adaptation mechanisms to life exclusively in mammalian hosts.</title>
        <authorList>
            <person name="Ma L."/>
            <person name="Chen Z."/>
            <person name="Huang D.W."/>
            <person name="Kutty G."/>
            <person name="Ishihara M."/>
            <person name="Wang H."/>
            <person name="Abouelleil A."/>
            <person name="Bishop L."/>
            <person name="Davey E."/>
            <person name="Deng R."/>
            <person name="Deng X."/>
            <person name="Fan L."/>
            <person name="Fantoni G."/>
            <person name="Fitzgerald M."/>
            <person name="Gogineni E."/>
            <person name="Goldberg J.M."/>
            <person name="Handley G."/>
            <person name="Hu X."/>
            <person name="Huber C."/>
            <person name="Jiao X."/>
            <person name="Jones K."/>
            <person name="Levin J.Z."/>
            <person name="Liu Y."/>
            <person name="Macdonald P."/>
            <person name="Melnikov A."/>
            <person name="Raley C."/>
            <person name="Sassi M."/>
            <person name="Sherman B.T."/>
            <person name="Song X."/>
            <person name="Sykes S."/>
            <person name="Tran B."/>
            <person name="Walsh L."/>
            <person name="Xia Y."/>
            <person name="Yang J."/>
            <person name="Young S."/>
            <person name="Zeng Q."/>
            <person name="Zheng X."/>
            <person name="Stephens R."/>
            <person name="Nusbaum C."/>
            <person name="Birren B.W."/>
            <person name="Azadi P."/>
            <person name="Lempicki R.A."/>
            <person name="Cuomo C.A."/>
            <person name="Kovacs J.A."/>
        </authorList>
    </citation>
    <scope>NUCLEOTIDE SEQUENCE [LARGE SCALE GENOMIC DNA]</scope>
    <source>
        <strain evidence="9">RU7</strain>
    </source>
</reference>
<evidence type="ECO:0000256" key="4">
    <source>
        <dbReference type="ARBA" id="ARBA00023242"/>
    </source>
</evidence>
<keyword evidence="9" id="KW-1185">Reference proteome</keyword>
<evidence type="ECO:0000313" key="9">
    <source>
        <dbReference type="Proteomes" id="UP000053447"/>
    </source>
</evidence>
<comment type="caution">
    <text evidence="8">The sequence shown here is derived from an EMBL/GenBank/DDBJ whole genome shotgun (WGS) entry which is preliminary data.</text>
</comment>
<proteinExistence type="predicted"/>
<dbReference type="Proteomes" id="UP000053447">
    <property type="component" value="Unassembled WGS sequence"/>
</dbReference>
<dbReference type="GO" id="GO:0005634">
    <property type="term" value="C:nucleus"/>
    <property type="evidence" value="ECO:0007669"/>
    <property type="project" value="TreeGrafter"/>
</dbReference>
<keyword evidence="3" id="KW-0456">Lyase</keyword>
<dbReference type="Gene3D" id="3.90.1140.10">
    <property type="entry name" value="Cyclic phosphodiesterase"/>
    <property type="match status" value="1"/>
</dbReference>
<keyword evidence="2" id="KW-0378">Hydrolase</keyword>
<dbReference type="EMBL" id="LFWA01000016">
    <property type="protein sequence ID" value="KTW26889.1"/>
    <property type="molecule type" value="Genomic_DNA"/>
</dbReference>